<dbReference type="OMA" id="SFYTAQE"/>
<organism evidence="4">
    <name type="scientific">Haemonchus placei</name>
    <name type="common">Barber's pole worm</name>
    <dbReference type="NCBI Taxonomy" id="6290"/>
    <lineage>
        <taxon>Eukaryota</taxon>
        <taxon>Metazoa</taxon>
        <taxon>Ecdysozoa</taxon>
        <taxon>Nematoda</taxon>
        <taxon>Chromadorea</taxon>
        <taxon>Rhabditida</taxon>
        <taxon>Rhabditina</taxon>
        <taxon>Rhabditomorpha</taxon>
        <taxon>Strongyloidea</taxon>
        <taxon>Trichostrongylidae</taxon>
        <taxon>Haemonchus</taxon>
    </lineage>
</organism>
<protein>
    <submittedName>
        <fullName evidence="4">Intraflagellar transport protein 46 homolog</fullName>
    </submittedName>
</protein>
<keyword evidence="3" id="KW-1185">Reference proteome</keyword>
<evidence type="ECO:0000313" key="2">
    <source>
        <dbReference type="EMBL" id="VDO23563.1"/>
    </source>
</evidence>
<proteinExistence type="predicted"/>
<evidence type="ECO:0000313" key="3">
    <source>
        <dbReference type="Proteomes" id="UP000268014"/>
    </source>
</evidence>
<dbReference type="AlphaFoldDB" id="A0A0N4W407"/>
<evidence type="ECO:0000256" key="1">
    <source>
        <dbReference type="SAM" id="MobiDB-lite"/>
    </source>
</evidence>
<feature type="compositionally biased region" description="Polar residues" evidence="1">
    <location>
        <begin position="46"/>
        <end position="57"/>
    </location>
</feature>
<dbReference type="OrthoDB" id="5853106at2759"/>
<accession>A0A0N4W407</accession>
<gene>
    <name evidence="2" type="ORF">HPLM_LOCUS4582</name>
</gene>
<sequence>MTSFYTAQESLSGNTTDLEDEDLDSTLRDIGEEDYEVQDAVHPSTFDRTSPRMSSFRQGDPTAPKDSPLYAPPTPVRSGRPIPIPVPPPRISS</sequence>
<dbReference type="EMBL" id="UZAF01016226">
    <property type="protein sequence ID" value="VDO23563.1"/>
    <property type="molecule type" value="Genomic_DNA"/>
</dbReference>
<evidence type="ECO:0000313" key="4">
    <source>
        <dbReference type="WBParaSite" id="HPLM_0000459001-mRNA-1"/>
    </source>
</evidence>
<dbReference type="Proteomes" id="UP000268014">
    <property type="component" value="Unassembled WGS sequence"/>
</dbReference>
<dbReference type="WBParaSite" id="HPLM_0000459001-mRNA-1">
    <property type="protein sequence ID" value="HPLM_0000459001-mRNA-1"/>
    <property type="gene ID" value="HPLM_0000459001"/>
</dbReference>
<feature type="compositionally biased region" description="Polar residues" evidence="1">
    <location>
        <begin position="1"/>
        <end position="14"/>
    </location>
</feature>
<feature type="region of interest" description="Disordered" evidence="1">
    <location>
        <begin position="1"/>
        <end position="93"/>
    </location>
</feature>
<dbReference type="STRING" id="6290.A0A0N4W407"/>
<reference evidence="4" key="1">
    <citation type="submission" date="2017-02" db="UniProtKB">
        <authorList>
            <consortium name="WormBaseParasite"/>
        </authorList>
    </citation>
    <scope>IDENTIFICATION</scope>
</reference>
<name>A0A0N4W407_HAEPC</name>
<feature type="compositionally biased region" description="Pro residues" evidence="1">
    <location>
        <begin position="82"/>
        <end position="93"/>
    </location>
</feature>
<reference evidence="2 3" key="2">
    <citation type="submission" date="2018-11" db="EMBL/GenBank/DDBJ databases">
        <authorList>
            <consortium name="Pathogen Informatics"/>
        </authorList>
    </citation>
    <scope>NUCLEOTIDE SEQUENCE [LARGE SCALE GENOMIC DNA]</scope>
    <source>
        <strain evidence="2 3">MHpl1</strain>
    </source>
</reference>